<feature type="region of interest" description="Disordered" evidence="2">
    <location>
        <begin position="289"/>
        <end position="317"/>
    </location>
</feature>
<feature type="domain" description="LysM" evidence="4">
    <location>
        <begin position="174"/>
        <end position="229"/>
    </location>
</feature>
<feature type="compositionally biased region" description="Low complexity" evidence="2">
    <location>
        <begin position="542"/>
        <end position="555"/>
    </location>
</feature>
<keyword evidence="1" id="KW-0175">Coiled coil</keyword>
<evidence type="ECO:0000313" key="6">
    <source>
        <dbReference type="Proteomes" id="UP000589984"/>
    </source>
</evidence>
<feature type="compositionally biased region" description="Basic and acidic residues" evidence="2">
    <location>
        <begin position="617"/>
        <end position="635"/>
    </location>
</feature>
<feature type="region of interest" description="Disordered" evidence="2">
    <location>
        <begin position="542"/>
        <end position="564"/>
    </location>
</feature>
<reference evidence="5 6" key="1">
    <citation type="submission" date="2020-06" db="EMBL/GenBank/DDBJ databases">
        <title>Halomonas sp. QX-1 draft genome sequence.</title>
        <authorList>
            <person name="Qiu X."/>
        </authorList>
    </citation>
    <scope>NUCLEOTIDE SEQUENCE [LARGE SCALE GENOMIC DNA]</scope>
    <source>
        <strain evidence="5 6">QX-1</strain>
    </source>
</reference>
<dbReference type="InterPro" id="IPR018392">
    <property type="entry name" value="LysM"/>
</dbReference>
<dbReference type="InterPro" id="IPR057840">
    <property type="entry name" value="FimV_N"/>
</dbReference>
<evidence type="ECO:0000259" key="4">
    <source>
        <dbReference type="PROSITE" id="PS51782"/>
    </source>
</evidence>
<dbReference type="EMBL" id="JABWCV010000011">
    <property type="protein sequence ID" value="NVF14799.1"/>
    <property type="molecule type" value="Genomic_DNA"/>
</dbReference>
<dbReference type="CDD" id="cd00118">
    <property type="entry name" value="LysM"/>
    <property type="match status" value="1"/>
</dbReference>
<dbReference type="Pfam" id="PF25800">
    <property type="entry name" value="FimV_N"/>
    <property type="match status" value="1"/>
</dbReference>
<feature type="signal peptide" evidence="3">
    <location>
        <begin position="1"/>
        <end position="22"/>
    </location>
</feature>
<evidence type="ECO:0000256" key="3">
    <source>
        <dbReference type="SAM" id="SignalP"/>
    </source>
</evidence>
<dbReference type="InterPro" id="IPR020012">
    <property type="entry name" value="LysM_FimV"/>
</dbReference>
<evidence type="ECO:0000256" key="1">
    <source>
        <dbReference type="SAM" id="Coils"/>
    </source>
</evidence>
<keyword evidence="6" id="KW-1185">Reference proteome</keyword>
<accession>A0A7Y6RDZ3</accession>
<feature type="region of interest" description="Disordered" evidence="2">
    <location>
        <begin position="606"/>
        <end position="684"/>
    </location>
</feature>
<evidence type="ECO:0000313" key="5">
    <source>
        <dbReference type="EMBL" id="NVF14799.1"/>
    </source>
</evidence>
<feature type="chain" id="PRO_5031007144" description="LysM domain-containing protein" evidence="3">
    <location>
        <begin position="23"/>
        <end position="701"/>
    </location>
</feature>
<feature type="region of interest" description="Disordered" evidence="2">
    <location>
        <begin position="130"/>
        <end position="149"/>
    </location>
</feature>
<dbReference type="RefSeq" id="WP_176303697.1">
    <property type="nucleotide sequence ID" value="NZ_CAXBNY010000001.1"/>
</dbReference>
<feature type="coiled-coil region" evidence="1">
    <location>
        <begin position="338"/>
        <end position="386"/>
    </location>
</feature>
<dbReference type="AlphaFoldDB" id="A0A7Y6RDZ3"/>
<protein>
    <recommendedName>
        <fullName evidence="4">LysM domain-containing protein</fullName>
    </recommendedName>
</protein>
<dbReference type="InterPro" id="IPR036779">
    <property type="entry name" value="LysM_dom_sf"/>
</dbReference>
<feature type="compositionally biased region" description="Polar residues" evidence="2">
    <location>
        <begin position="641"/>
        <end position="664"/>
    </location>
</feature>
<evidence type="ECO:0000256" key="2">
    <source>
        <dbReference type="SAM" id="MobiDB-lite"/>
    </source>
</evidence>
<proteinExistence type="predicted"/>
<dbReference type="Gene3D" id="3.10.350.10">
    <property type="entry name" value="LysM domain"/>
    <property type="match status" value="1"/>
</dbReference>
<sequence>MKKTLTWITWLSLSAVSPFALAVGLGQASVSSYLNAPLNASLPLLESSDYALDDIQVSVAEPADFAAAGLEWTPLAASVSAQIVEQQGQRQVRLSSGQTMQEPWLDLLLAVEFPGGQQFRDITLLFDPQGYSQQGQGQGTAPNAVPTTSDAATPPVVEARSAAPPVVSERGNGSSAYVGSGDTLWGIAERVKPPQASVQQMMVALLEVNPDVFPSGNINDMRAGQTLSVPDTERILARSHLDADAAMKAMNEAWRARRNGSLEAVSLPEVEADTVSNIAIAAAQTLEASGVTEPDSALAAGGAEQNEREANEPAVNDPAVNDQAALEEAADEPEALTRAELTEQLRLSQATLQQVMEERALMRAELNALRSEVASLTQALSDALAAQEQSPEPLIASMDEMGSPGVAALVERYQWPLALAAIALLLGVLVWLRKRREEAWEDVPLAEPVTKPTVAPSTAPKAAAKTAPMPEGVPVAYPIHSNDDDVEEPHHQSEPQVAIEDEPEISYASAASTANSDQWLINEQAQAPEQDDTLRYENSYETNNENSYENSYEKSQASGLAEQGRQRRLGLHVASDNGFDHLSLAPPLSPAPMRLLLASLSGDLKSAEPAAPADHVQPTERALKESEDAEHRFIDYHPPTLMNTPSSQEGPRTETPMQPTVEFSSQHDAEPVSPAKQPRLPIEEEWEIEEVAFKPRGLDNS</sequence>
<organism evidence="5 6">
    <name type="scientific">Vreelandella maris</name>
    <dbReference type="NCBI Taxonomy" id="2729617"/>
    <lineage>
        <taxon>Bacteria</taxon>
        <taxon>Pseudomonadati</taxon>
        <taxon>Pseudomonadota</taxon>
        <taxon>Gammaproteobacteria</taxon>
        <taxon>Oceanospirillales</taxon>
        <taxon>Halomonadaceae</taxon>
        <taxon>Vreelandella</taxon>
    </lineage>
</organism>
<name>A0A7Y6RDZ3_9GAMM</name>
<dbReference type="PROSITE" id="PS51782">
    <property type="entry name" value="LYSM"/>
    <property type="match status" value="1"/>
</dbReference>
<gene>
    <name evidence="5" type="ORF">HUO07_11540</name>
</gene>
<keyword evidence="3" id="KW-0732">Signal</keyword>
<comment type="caution">
    <text evidence="5">The sequence shown here is derived from an EMBL/GenBank/DDBJ whole genome shotgun (WGS) entry which is preliminary data.</text>
</comment>
<dbReference type="NCBIfam" id="TIGR03505">
    <property type="entry name" value="FimV_core"/>
    <property type="match status" value="1"/>
</dbReference>
<dbReference type="Proteomes" id="UP000589984">
    <property type="component" value="Unassembled WGS sequence"/>
</dbReference>